<feature type="domain" description="RING-type" evidence="4">
    <location>
        <begin position="247"/>
        <end position="289"/>
    </location>
</feature>
<name>A0A6A7BUD3_9PEZI</name>
<evidence type="ECO:0000256" key="1">
    <source>
        <dbReference type="PROSITE-ProRule" id="PRU00175"/>
    </source>
</evidence>
<dbReference type="AlphaFoldDB" id="A0A6A7BUD3"/>
<keyword evidence="1" id="KW-0479">Metal-binding</keyword>
<organism evidence="5 6">
    <name type="scientific">Piedraia hortae CBS 480.64</name>
    <dbReference type="NCBI Taxonomy" id="1314780"/>
    <lineage>
        <taxon>Eukaryota</taxon>
        <taxon>Fungi</taxon>
        <taxon>Dikarya</taxon>
        <taxon>Ascomycota</taxon>
        <taxon>Pezizomycotina</taxon>
        <taxon>Dothideomycetes</taxon>
        <taxon>Dothideomycetidae</taxon>
        <taxon>Capnodiales</taxon>
        <taxon>Piedraiaceae</taxon>
        <taxon>Piedraia</taxon>
    </lineage>
</organism>
<dbReference type="SUPFAM" id="SSF57850">
    <property type="entry name" value="RING/U-box"/>
    <property type="match status" value="1"/>
</dbReference>
<feature type="region of interest" description="Disordered" evidence="2">
    <location>
        <begin position="118"/>
        <end position="240"/>
    </location>
</feature>
<dbReference type="Pfam" id="PF13639">
    <property type="entry name" value="zf-RING_2"/>
    <property type="match status" value="1"/>
</dbReference>
<dbReference type="SMART" id="SM00184">
    <property type="entry name" value="RING"/>
    <property type="match status" value="1"/>
</dbReference>
<dbReference type="GO" id="GO:0006511">
    <property type="term" value="P:ubiquitin-dependent protein catabolic process"/>
    <property type="evidence" value="ECO:0007669"/>
    <property type="project" value="TreeGrafter"/>
</dbReference>
<dbReference type="InterPro" id="IPR001841">
    <property type="entry name" value="Znf_RING"/>
</dbReference>
<reference evidence="5" key="1">
    <citation type="journal article" date="2020" name="Stud. Mycol.">
        <title>101 Dothideomycetes genomes: a test case for predicting lifestyles and emergence of pathogens.</title>
        <authorList>
            <person name="Haridas S."/>
            <person name="Albert R."/>
            <person name="Binder M."/>
            <person name="Bloem J."/>
            <person name="Labutti K."/>
            <person name="Salamov A."/>
            <person name="Andreopoulos B."/>
            <person name="Baker S."/>
            <person name="Barry K."/>
            <person name="Bills G."/>
            <person name="Bluhm B."/>
            <person name="Cannon C."/>
            <person name="Castanera R."/>
            <person name="Culley D."/>
            <person name="Daum C."/>
            <person name="Ezra D."/>
            <person name="Gonzalez J."/>
            <person name="Henrissat B."/>
            <person name="Kuo A."/>
            <person name="Liang C."/>
            <person name="Lipzen A."/>
            <person name="Lutzoni F."/>
            <person name="Magnuson J."/>
            <person name="Mondo S."/>
            <person name="Nolan M."/>
            <person name="Ohm R."/>
            <person name="Pangilinan J."/>
            <person name="Park H.-J."/>
            <person name="Ramirez L."/>
            <person name="Alfaro M."/>
            <person name="Sun H."/>
            <person name="Tritt A."/>
            <person name="Yoshinaga Y."/>
            <person name="Zwiers L.-H."/>
            <person name="Turgeon B."/>
            <person name="Goodwin S."/>
            <person name="Spatafora J."/>
            <person name="Crous P."/>
            <person name="Grigoriev I."/>
        </authorList>
    </citation>
    <scope>NUCLEOTIDE SEQUENCE</scope>
    <source>
        <strain evidence="5">CBS 480.64</strain>
    </source>
</reference>
<feature type="compositionally biased region" description="Basic and acidic residues" evidence="2">
    <location>
        <begin position="148"/>
        <end position="157"/>
    </location>
</feature>
<evidence type="ECO:0000313" key="6">
    <source>
        <dbReference type="Proteomes" id="UP000799421"/>
    </source>
</evidence>
<gene>
    <name evidence="5" type="ORF">K470DRAFT_221521</name>
</gene>
<feature type="compositionally biased region" description="Low complexity" evidence="2">
    <location>
        <begin position="1"/>
        <end position="18"/>
    </location>
</feature>
<feature type="region of interest" description="Disordered" evidence="2">
    <location>
        <begin position="338"/>
        <end position="359"/>
    </location>
</feature>
<dbReference type="GO" id="GO:0008270">
    <property type="term" value="F:zinc ion binding"/>
    <property type="evidence" value="ECO:0007669"/>
    <property type="project" value="UniProtKB-KW"/>
</dbReference>
<dbReference type="PANTHER" id="PTHR22765:SF434">
    <property type="entry name" value="GB|AAD18119.1-RELATED"/>
    <property type="match status" value="1"/>
</dbReference>
<keyword evidence="1" id="KW-0863">Zinc-finger</keyword>
<accession>A0A6A7BUD3</accession>
<dbReference type="InterPro" id="IPR013083">
    <property type="entry name" value="Znf_RING/FYVE/PHD"/>
</dbReference>
<dbReference type="OrthoDB" id="8062037at2759"/>
<evidence type="ECO:0000259" key="4">
    <source>
        <dbReference type="PROSITE" id="PS50089"/>
    </source>
</evidence>
<keyword evidence="1" id="KW-0862">Zinc</keyword>
<dbReference type="PROSITE" id="PS50089">
    <property type="entry name" value="ZF_RING_2"/>
    <property type="match status" value="1"/>
</dbReference>
<keyword evidence="6" id="KW-1185">Reference proteome</keyword>
<dbReference type="GO" id="GO:0005737">
    <property type="term" value="C:cytoplasm"/>
    <property type="evidence" value="ECO:0007669"/>
    <property type="project" value="TreeGrafter"/>
</dbReference>
<feature type="non-terminal residue" evidence="5">
    <location>
        <position position="1"/>
    </location>
</feature>
<dbReference type="GO" id="GO:0061630">
    <property type="term" value="F:ubiquitin protein ligase activity"/>
    <property type="evidence" value="ECO:0007669"/>
    <property type="project" value="TreeGrafter"/>
</dbReference>
<keyword evidence="3" id="KW-0812">Transmembrane</keyword>
<sequence>LAMATTTTTTLAATPTATDHAPGRNGSGPTSSPLLFFVALGFGVVFTNLWIIVGVKYCFRFNQRNRQARILDQNGEPIDLGSMQRPRRRRREKKLMTMDEVNRRFPLTKLKTWRATREAQGLPAHGGVNAEASQSDDSAMELASAEQRSTEERDITDAARPSAAGAEQSVVAGAEKYESIPLDDGDLANTNAATSQRRSESITHEKPAQIPADSEIHHREGEEEGDDDDDIVGEAPQQLLDSPGDACAICLDTLEDDDDVRGLTCGHAFHGACVDPWLTGRRACCPLCKADYHTPTPRADGDDAQSTRRIQNISRNTPWAARSGNFFRQRLLMSHALPFGNPGEEQTTTRQEESTGESRWRRFRLRIRRRSEVTPAELEANRPQ</sequence>
<dbReference type="Proteomes" id="UP000799421">
    <property type="component" value="Unassembled WGS sequence"/>
</dbReference>
<feature type="compositionally biased region" description="Acidic residues" evidence="2">
    <location>
        <begin position="222"/>
        <end position="232"/>
    </location>
</feature>
<keyword evidence="3" id="KW-0472">Membrane</keyword>
<dbReference type="EMBL" id="MU006012">
    <property type="protein sequence ID" value="KAF2858339.1"/>
    <property type="molecule type" value="Genomic_DNA"/>
</dbReference>
<dbReference type="InterPro" id="IPR051826">
    <property type="entry name" value="E3_ubiquitin-ligase_domain"/>
</dbReference>
<feature type="compositionally biased region" description="Basic and acidic residues" evidence="2">
    <location>
        <begin position="350"/>
        <end position="359"/>
    </location>
</feature>
<evidence type="ECO:0000313" key="5">
    <source>
        <dbReference type="EMBL" id="KAF2858339.1"/>
    </source>
</evidence>
<feature type="region of interest" description="Disordered" evidence="2">
    <location>
        <begin position="1"/>
        <end position="27"/>
    </location>
</feature>
<evidence type="ECO:0000256" key="2">
    <source>
        <dbReference type="SAM" id="MobiDB-lite"/>
    </source>
</evidence>
<proteinExistence type="predicted"/>
<feature type="compositionally biased region" description="Basic and acidic residues" evidence="2">
    <location>
        <begin position="197"/>
        <end position="207"/>
    </location>
</feature>
<protein>
    <recommendedName>
        <fullName evidence="4">RING-type domain-containing protein</fullName>
    </recommendedName>
</protein>
<dbReference type="Gene3D" id="3.30.40.10">
    <property type="entry name" value="Zinc/RING finger domain, C3HC4 (zinc finger)"/>
    <property type="match status" value="1"/>
</dbReference>
<evidence type="ECO:0000256" key="3">
    <source>
        <dbReference type="SAM" id="Phobius"/>
    </source>
</evidence>
<dbReference type="PANTHER" id="PTHR22765">
    <property type="entry name" value="RING FINGER AND PROTEASE ASSOCIATED DOMAIN-CONTAINING"/>
    <property type="match status" value="1"/>
</dbReference>
<dbReference type="CDD" id="cd16454">
    <property type="entry name" value="RING-H2_PA-TM-RING"/>
    <property type="match status" value="1"/>
</dbReference>
<keyword evidence="3" id="KW-1133">Transmembrane helix</keyword>
<feature type="transmembrane region" description="Helical" evidence="3">
    <location>
        <begin position="34"/>
        <end position="59"/>
    </location>
</feature>